<organism evidence="4 5">
    <name type="scientific">Thalassococcus lentus</name>
    <dbReference type="NCBI Taxonomy" id="1210524"/>
    <lineage>
        <taxon>Bacteria</taxon>
        <taxon>Pseudomonadati</taxon>
        <taxon>Pseudomonadota</taxon>
        <taxon>Alphaproteobacteria</taxon>
        <taxon>Rhodobacterales</taxon>
        <taxon>Roseobacteraceae</taxon>
        <taxon>Thalassococcus</taxon>
    </lineage>
</organism>
<dbReference type="InterPro" id="IPR004360">
    <property type="entry name" value="Glyas_Fos-R_dOase_dom"/>
</dbReference>
<dbReference type="PROSITE" id="PS51819">
    <property type="entry name" value="VOC"/>
    <property type="match status" value="2"/>
</dbReference>
<feature type="binding site" evidence="2">
    <location>
        <position position="439"/>
    </location>
    <ligand>
        <name>Mg(2+)</name>
        <dbReference type="ChEBI" id="CHEBI:18420"/>
    </ligand>
</feature>
<feature type="domain" description="VOC" evidence="3">
    <location>
        <begin position="289"/>
        <end position="408"/>
    </location>
</feature>
<feature type="binding site" evidence="2">
    <location>
        <position position="517"/>
    </location>
    <ligand>
        <name>Mg(2+)</name>
        <dbReference type="ChEBI" id="CHEBI:18420"/>
    </ligand>
</feature>
<evidence type="ECO:0000259" key="3">
    <source>
        <dbReference type="PROSITE" id="PS51819"/>
    </source>
</evidence>
<keyword evidence="5" id="KW-1185">Reference proteome</keyword>
<comment type="cofactor">
    <cofactor evidence="2">
        <name>a divalent metal cation</name>
        <dbReference type="ChEBI" id="CHEBI:60240"/>
    </cofactor>
</comment>
<dbReference type="Pfam" id="PF14696">
    <property type="entry name" value="Glyoxalase_5"/>
    <property type="match status" value="1"/>
</dbReference>
<dbReference type="SUPFAM" id="SSF51658">
    <property type="entry name" value="Xylose isomerase-like"/>
    <property type="match status" value="1"/>
</dbReference>
<dbReference type="PANTHER" id="PTHR12110">
    <property type="entry name" value="HYDROXYPYRUVATE ISOMERASE"/>
    <property type="match status" value="1"/>
</dbReference>
<dbReference type="Pfam" id="PF01261">
    <property type="entry name" value="AP_endonuc_2"/>
    <property type="match status" value="1"/>
</dbReference>
<keyword evidence="1 2" id="KW-0479">Metal-binding</keyword>
<comment type="caution">
    <text evidence="4">The sequence shown here is derived from an EMBL/GenBank/DDBJ whole genome shotgun (WGS) entry which is preliminary data.</text>
</comment>
<protein>
    <recommendedName>
        <fullName evidence="2">3-dehydroshikimate dehydratase</fullName>
        <shortName evidence="2">DSD</shortName>
        <ecNumber evidence="2">4.2.1.118</ecNumber>
    </recommendedName>
</protein>
<dbReference type="InterPro" id="IPR037523">
    <property type="entry name" value="VOC_core"/>
</dbReference>
<dbReference type="Gene3D" id="3.10.180.10">
    <property type="entry name" value="2,3-Dihydroxybiphenyl 1,2-Dioxygenase, domain 1"/>
    <property type="match status" value="2"/>
</dbReference>
<dbReference type="Gene3D" id="3.20.20.150">
    <property type="entry name" value="Divalent-metal-dependent TIM barrel enzymes"/>
    <property type="match status" value="1"/>
</dbReference>
<keyword evidence="2" id="KW-0456">Lyase</keyword>
<dbReference type="EC" id="4.2.1.118" evidence="2"/>
<dbReference type="InterPro" id="IPR050312">
    <property type="entry name" value="IolE/XylAMocC-like"/>
</dbReference>
<evidence type="ECO:0000256" key="2">
    <source>
        <dbReference type="HAMAP-Rule" id="MF_02238"/>
    </source>
</evidence>
<dbReference type="InterPro" id="IPR013022">
    <property type="entry name" value="Xyl_isomerase-like_TIM-brl"/>
</dbReference>
<accession>A0ABT4XXP4</accession>
<comment type="caution">
    <text evidence="2">Lacks conserved residue(s) required for the propagation of feature annotation.</text>
</comment>
<dbReference type="CDD" id="cd08342">
    <property type="entry name" value="HPPD_N_like"/>
    <property type="match status" value="1"/>
</dbReference>
<dbReference type="Pfam" id="PF00903">
    <property type="entry name" value="Glyoxalase"/>
    <property type="match status" value="1"/>
</dbReference>
<dbReference type="InterPro" id="IPR041736">
    <property type="entry name" value="4OHPhenylPyrv_dOase_N"/>
</dbReference>
<dbReference type="Proteomes" id="UP001210720">
    <property type="component" value="Unassembled WGS sequence"/>
</dbReference>
<dbReference type="EMBL" id="JAQIOY010000011">
    <property type="protein sequence ID" value="MDA7426708.1"/>
    <property type="molecule type" value="Genomic_DNA"/>
</dbReference>
<comment type="similarity">
    <text evidence="2">Belongs to the bacterial two-domain DSD family.</text>
</comment>
<dbReference type="InterPro" id="IPR036237">
    <property type="entry name" value="Xyl_isomerase-like_sf"/>
</dbReference>
<evidence type="ECO:0000313" key="5">
    <source>
        <dbReference type="Proteomes" id="UP001210720"/>
    </source>
</evidence>
<dbReference type="InterPro" id="IPR043700">
    <property type="entry name" value="DSD"/>
</dbReference>
<proteinExistence type="inferred from homology"/>
<evidence type="ECO:0000313" key="4">
    <source>
        <dbReference type="EMBL" id="MDA7426708.1"/>
    </source>
</evidence>
<dbReference type="HAMAP" id="MF_02238">
    <property type="entry name" value="DSD"/>
    <property type="match status" value="1"/>
</dbReference>
<comment type="pathway">
    <text evidence="2">Aromatic compound metabolism; 3,4-dihydroxybenzoate biosynthesis.</text>
</comment>
<comment type="catalytic activity">
    <reaction evidence="2">
        <text>3-dehydroshikimate = 3,4-dihydroxybenzoate + H2O</text>
        <dbReference type="Rhea" id="RHEA:24848"/>
        <dbReference type="ChEBI" id="CHEBI:15377"/>
        <dbReference type="ChEBI" id="CHEBI:16630"/>
        <dbReference type="ChEBI" id="CHEBI:36241"/>
        <dbReference type="EC" id="4.2.1.118"/>
    </reaction>
</comment>
<dbReference type="RefSeq" id="WP_271434063.1">
    <property type="nucleotide sequence ID" value="NZ_JAQIOY010000011.1"/>
</dbReference>
<dbReference type="InterPro" id="IPR029068">
    <property type="entry name" value="Glyas_Bleomycin-R_OHBP_Dase"/>
</dbReference>
<evidence type="ECO:0000256" key="1">
    <source>
        <dbReference type="ARBA" id="ARBA00022723"/>
    </source>
</evidence>
<dbReference type="SUPFAM" id="SSF54593">
    <property type="entry name" value="Glyoxalase/Bleomycin resistance protein/Dihydroxybiphenyl dioxygenase"/>
    <property type="match status" value="1"/>
</dbReference>
<gene>
    <name evidence="4" type="ORF">PFY00_18385</name>
</gene>
<feature type="domain" description="VOC" evidence="3">
    <location>
        <begin position="436"/>
        <end position="585"/>
    </location>
</feature>
<feature type="binding site" evidence="2">
    <location>
        <position position="594"/>
    </location>
    <ligand>
        <name>Mg(2+)</name>
        <dbReference type="ChEBI" id="CHEBI:18420"/>
    </ligand>
</feature>
<name>A0ABT4XXP4_9RHOB</name>
<comment type="function">
    <text evidence="2">Catalyzes the conversion of 3-dehydroshikimate to protocatechuate (3,4-dihydroxybenzoate), a common intermediate of quinate and shikimate degradation pathways.</text>
</comment>
<sequence length="627" mass="68378">MHLSVATTSVPGDLFDKLETIAGNGFTGLELNEPDLTGCAETPEQIGKRAADLGLTIDVLQPFHDFEGLQGDARLQAFQRLDAKLALMQKLGAKTLLVGTSTHAKASGDPEAIQTDFAELADRAGQMGLRAALIALPWAKHIRTELDALRIVEAIDSPHLGLALNSFFSLADGSRPARLRDIPGHRLFHVQLSDAPAMNLDISKLKSHFGVLPGQGGLNLAGFIRVVARTGYSGPWSLARISDTAQGSRDTYTRDGFRALVSLLDEVATTEPALDHPLSGLPGRVTPKGIEFVEFAVDKASKTALTDLLTGLCFRKERQHVSKSVELWRQGAINLVLNSEATGFAASALDRHGPSVCDMGLRVSDAEQTVTRATMLGAPPFSQPVGTGELDIPAVKGVGGSVVHFIDEKSDLHRVWDIEFEPVPRTKVHPPAGLRRIDHVAQTMRYQDMQSWLTYYTSTFEMEKAPVVDVADPSGVTLSQALSSPEGEVRLNLNGAGERRTFAGAFLADQFGAGVQHIAFLTDDILETSDHLQSAGFPRLKMPDNYYDDLAVTFALEPTFVERLKAGHILYDREGDTEYFQIYSAPIFRGFFFEIVERKSGYQGYGARNAPIRLAAQMRDTKERQQS</sequence>
<dbReference type="PANTHER" id="PTHR12110:SF21">
    <property type="entry name" value="XYLOSE ISOMERASE-LIKE TIM BARREL DOMAIN-CONTAINING PROTEIN"/>
    <property type="match status" value="1"/>
</dbReference>
<reference evidence="4 5" key="1">
    <citation type="submission" date="2023-01" db="EMBL/GenBank/DDBJ databases">
        <title>Thalassococcus onchidii sp. nov., isolated from a marine invertebrate from the South China Sea.</title>
        <authorList>
            <person name="Xu S."/>
            <person name="Liu Z."/>
            <person name="Xu Y."/>
        </authorList>
    </citation>
    <scope>NUCLEOTIDE SEQUENCE [LARGE SCALE GENOMIC DNA]</scope>
    <source>
        <strain evidence="4 5">KCTC 32084</strain>
    </source>
</reference>